<evidence type="ECO:0000313" key="4">
    <source>
        <dbReference type="Proteomes" id="UP001271263"/>
    </source>
</evidence>
<dbReference type="Proteomes" id="UP001259340">
    <property type="component" value="Unassembled WGS sequence"/>
</dbReference>
<evidence type="ECO:0000313" key="1">
    <source>
        <dbReference type="EMBL" id="MDR8524058.1"/>
    </source>
</evidence>
<accession>A0AAW8NQ71</accession>
<evidence type="ECO:0000313" key="2">
    <source>
        <dbReference type="EMBL" id="MDW4823507.1"/>
    </source>
</evidence>
<proteinExistence type="predicted"/>
<dbReference type="EMBL" id="JAPMLE010000001">
    <property type="protein sequence ID" value="MDR8524058.1"/>
    <property type="molecule type" value="Genomic_DNA"/>
</dbReference>
<dbReference type="AlphaFoldDB" id="A0AAW8NQ71"/>
<dbReference type="PANTHER" id="PTHR46623:SF6">
    <property type="entry name" value="ALPHA_BETA-HYDROLASES SUPERFAMILY PROTEIN"/>
    <property type="match status" value="1"/>
</dbReference>
<dbReference type="InterPro" id="IPR051049">
    <property type="entry name" value="Dienelactone_hydrolase-like"/>
</dbReference>
<dbReference type="Gene3D" id="3.40.50.1820">
    <property type="entry name" value="alpha/beta hydrolase"/>
    <property type="match status" value="1"/>
</dbReference>
<dbReference type="SUPFAM" id="SSF53474">
    <property type="entry name" value="alpha/beta-Hydrolases"/>
    <property type="match status" value="1"/>
</dbReference>
<dbReference type="EMBL" id="JAPMLD010000002">
    <property type="protein sequence ID" value="MDW4823507.1"/>
    <property type="molecule type" value="Genomic_DNA"/>
</dbReference>
<comment type="caution">
    <text evidence="1">The sequence shown here is derived from an EMBL/GenBank/DDBJ whole genome shotgun (WGS) entry which is preliminary data.</text>
</comment>
<evidence type="ECO:0008006" key="5">
    <source>
        <dbReference type="Google" id="ProtNLM"/>
    </source>
</evidence>
<reference evidence="2 4" key="1">
    <citation type="journal article" date="2022" name="bioRxiv">
        <title>Prophages regulate Shewanella fidelis 3313 motility and biofilm formation: implications for gut colonization dynamics in Ciona robusta.</title>
        <authorList>
            <person name="Natarajan O."/>
            <person name="Gibboney S.L."/>
            <person name="Young M.N."/>
            <person name="Lim S.J."/>
            <person name="Pluta N."/>
            <person name="Atkinson C.G."/>
            <person name="Leigh B.A."/>
            <person name="Liberti A."/>
            <person name="Kees E.D."/>
            <person name="Breitbart M."/>
            <person name="Gralnick J.A."/>
            <person name="Dishaw L.J."/>
        </authorList>
    </citation>
    <scope>NUCLEOTIDE SEQUENCE [LARGE SCALE GENOMIC DNA]</scope>
    <source>
        <strain evidence="2 4">JG4066</strain>
    </source>
</reference>
<dbReference type="PANTHER" id="PTHR46623">
    <property type="entry name" value="CARBOXYMETHYLENEBUTENOLIDASE-RELATED"/>
    <property type="match status" value="1"/>
</dbReference>
<organism evidence="1 3">
    <name type="scientific">Shewanella fidelis</name>
    <dbReference type="NCBI Taxonomy" id="173509"/>
    <lineage>
        <taxon>Bacteria</taxon>
        <taxon>Pseudomonadati</taxon>
        <taxon>Pseudomonadota</taxon>
        <taxon>Gammaproteobacteria</taxon>
        <taxon>Alteromonadales</taxon>
        <taxon>Shewanellaceae</taxon>
        <taxon>Shewanella</taxon>
    </lineage>
</organism>
<dbReference type="InterPro" id="IPR029058">
    <property type="entry name" value="AB_hydrolase_fold"/>
</dbReference>
<name>A0AAW8NQ71_9GAMM</name>
<keyword evidence="4" id="KW-1185">Reference proteome</keyword>
<dbReference type="Proteomes" id="UP001271263">
    <property type="component" value="Unassembled WGS sequence"/>
</dbReference>
<evidence type="ECO:0000313" key="3">
    <source>
        <dbReference type="Proteomes" id="UP001259340"/>
    </source>
</evidence>
<gene>
    <name evidence="1" type="ORF">OS133_10335</name>
    <name evidence="2" type="ORF">OS134_05380</name>
</gene>
<protein>
    <recommendedName>
        <fullName evidence="5">Dienelactone hydrolase domain-containing protein</fullName>
    </recommendedName>
</protein>
<dbReference type="RefSeq" id="WP_310654817.1">
    <property type="nucleotide sequence ID" value="NZ_JAPMLA010000001.1"/>
</dbReference>
<reference evidence="1" key="2">
    <citation type="submission" date="2022-11" db="EMBL/GenBank/DDBJ databases">
        <title>Prophages regulate Shewanella fidelis motility and biofilm formation: implications for gut colonization dynamics in Ciona robusta.</title>
        <authorList>
            <person name="Natarajan O."/>
            <person name="Gibboney S.L."/>
            <person name="Young M.N."/>
            <person name="Lim S.J."/>
            <person name="Pluta N."/>
            <person name="Atkinson C.G.F."/>
            <person name="Leigh B.A."/>
            <person name="Liberti A."/>
            <person name="Kees E."/>
            <person name="Breitbart M."/>
            <person name="Gralnick J."/>
            <person name="Dishaw L.J."/>
        </authorList>
    </citation>
    <scope>NUCLEOTIDE SEQUENCE</scope>
    <source>
        <strain evidence="1">3313</strain>
    </source>
</reference>
<sequence>MNKSQMSLDPLAGESCHSISVMLITDIFGVGEATEQLTASMGSQATVHIIDPYSGLRNHFASEQTAYSAFIERCGHEDYYALAKAAFEQLEPDVVIGFSAGGNACWRLAADPKAQGKVFCCFYPTRIHQYLTVEPVTKTQVVFPEYEPGFDVAEVSDIISQLHCVEQQHMPYKHGFMNQASSAYDETGLQLGMGTILKIMGLSVFKVSFQND</sequence>